<dbReference type="Proteomes" id="UP000011744">
    <property type="component" value="Unassembled WGS sequence"/>
</dbReference>
<dbReference type="SUPFAM" id="SSF143880">
    <property type="entry name" value="NE0471 N-terminal domain-like"/>
    <property type="match status" value="1"/>
</dbReference>
<name>M3AGN3_9PROT</name>
<dbReference type="InterPro" id="IPR036782">
    <property type="entry name" value="NE0471-like_N"/>
</dbReference>
<dbReference type="Gene3D" id="3.30.2020.10">
    <property type="entry name" value="NE0471-like N-terminal domain"/>
    <property type="match status" value="1"/>
</dbReference>
<dbReference type="OrthoDB" id="9802153at2"/>
<evidence type="ECO:0008006" key="3">
    <source>
        <dbReference type="Google" id="ProtNLM"/>
    </source>
</evidence>
<organism evidence="1 2">
    <name type="scientific">Paramagnetospirillum caucaseum</name>
    <dbReference type="NCBI Taxonomy" id="1244869"/>
    <lineage>
        <taxon>Bacteria</taxon>
        <taxon>Pseudomonadati</taxon>
        <taxon>Pseudomonadota</taxon>
        <taxon>Alphaproteobacteria</taxon>
        <taxon>Rhodospirillales</taxon>
        <taxon>Magnetospirillaceae</taxon>
        <taxon>Paramagnetospirillum</taxon>
    </lineage>
</organism>
<dbReference type="AlphaFoldDB" id="M3AGN3"/>
<accession>M3AGN3</accession>
<dbReference type="InterPro" id="IPR018841">
    <property type="entry name" value="DUF2442"/>
</dbReference>
<dbReference type="STRING" id="1244869.H261_02316"/>
<proteinExistence type="predicted"/>
<keyword evidence="2" id="KW-1185">Reference proteome</keyword>
<reference evidence="1 2" key="1">
    <citation type="journal article" date="2014" name="Genome Announc.">
        <title>Draft Genome Sequence of Magnetospirillum sp. Strain SO-1, a Freshwater Magnetotactic Bacterium Isolated from the Ol'khovka River, Russia.</title>
        <authorList>
            <person name="Grouzdev D.S."/>
            <person name="Dziuba M.V."/>
            <person name="Sukhacheva M.S."/>
            <person name="Mardanov A.V."/>
            <person name="Beletskiy A.V."/>
            <person name="Kuznetsov B.B."/>
            <person name="Skryabin K.G."/>
        </authorList>
    </citation>
    <scope>NUCLEOTIDE SEQUENCE [LARGE SCALE GENOMIC DNA]</scope>
    <source>
        <strain evidence="1 2">SO-1</strain>
    </source>
</reference>
<dbReference type="eggNOG" id="ENOG5032ZE7">
    <property type="taxonomic scope" value="Bacteria"/>
</dbReference>
<sequence>MHPDVITVDVLEGYALLLTFANGEKRIFSVEPYLDRGIFRELRDPAYFRSVRAISGFVSWPHEQDFSPDTLYLKSVPATLPKALP</sequence>
<gene>
    <name evidence="1" type="ORF">H261_02316</name>
</gene>
<comment type="caution">
    <text evidence="1">The sequence shown here is derived from an EMBL/GenBank/DDBJ whole genome shotgun (WGS) entry which is preliminary data.</text>
</comment>
<protein>
    <recommendedName>
        <fullName evidence="3">DUF2442 domain-containing protein</fullName>
    </recommendedName>
</protein>
<evidence type="ECO:0000313" key="1">
    <source>
        <dbReference type="EMBL" id="EME71729.1"/>
    </source>
</evidence>
<dbReference type="Pfam" id="PF10387">
    <property type="entry name" value="DUF2442"/>
    <property type="match status" value="1"/>
</dbReference>
<dbReference type="EMBL" id="AONQ01000003">
    <property type="protein sequence ID" value="EME71729.1"/>
    <property type="molecule type" value="Genomic_DNA"/>
</dbReference>
<evidence type="ECO:0000313" key="2">
    <source>
        <dbReference type="Proteomes" id="UP000011744"/>
    </source>
</evidence>
<dbReference type="PATRIC" id="fig|1244869.3.peg.460"/>